<evidence type="ECO:0000313" key="1">
    <source>
        <dbReference type="EMBL" id="HIU13960.1"/>
    </source>
</evidence>
<dbReference type="Proteomes" id="UP000824175">
    <property type="component" value="Unassembled WGS sequence"/>
</dbReference>
<accession>A0A9D1L0P4</accession>
<reference evidence="1" key="1">
    <citation type="submission" date="2020-10" db="EMBL/GenBank/DDBJ databases">
        <authorList>
            <person name="Gilroy R."/>
        </authorList>
    </citation>
    <scope>NUCLEOTIDE SEQUENCE</scope>
    <source>
        <strain evidence="1">CHK195-11698</strain>
    </source>
</reference>
<organism evidence="1 2">
    <name type="scientific">Candidatus Fimiplasma intestinipullorum</name>
    <dbReference type="NCBI Taxonomy" id="2840825"/>
    <lineage>
        <taxon>Bacteria</taxon>
        <taxon>Bacillati</taxon>
        <taxon>Bacillota</taxon>
        <taxon>Clostridia</taxon>
        <taxon>Eubacteriales</taxon>
        <taxon>Candidatus Fimiplasma</taxon>
    </lineage>
</organism>
<name>A0A9D1L0P4_9FIRM</name>
<evidence type="ECO:0000313" key="2">
    <source>
        <dbReference type="Proteomes" id="UP000824175"/>
    </source>
</evidence>
<protein>
    <submittedName>
        <fullName evidence="1">Uncharacterized protein</fullName>
    </submittedName>
</protein>
<sequence length="69" mass="8391">MHQQIYFYHEKHAQALSKLKLARRRQSPHHLQLEYYDILHWPIAYQKQLKPCTSAPELETLLEEVQRHA</sequence>
<reference evidence="1" key="2">
    <citation type="journal article" date="2021" name="PeerJ">
        <title>Extensive microbial diversity within the chicken gut microbiome revealed by metagenomics and culture.</title>
        <authorList>
            <person name="Gilroy R."/>
            <person name="Ravi A."/>
            <person name="Getino M."/>
            <person name="Pursley I."/>
            <person name="Horton D.L."/>
            <person name="Alikhan N.F."/>
            <person name="Baker D."/>
            <person name="Gharbi K."/>
            <person name="Hall N."/>
            <person name="Watson M."/>
            <person name="Adriaenssens E.M."/>
            <person name="Foster-Nyarko E."/>
            <person name="Jarju S."/>
            <person name="Secka A."/>
            <person name="Antonio M."/>
            <person name="Oren A."/>
            <person name="Chaudhuri R.R."/>
            <person name="La Ragione R."/>
            <person name="Hildebrand F."/>
            <person name="Pallen M.J."/>
        </authorList>
    </citation>
    <scope>NUCLEOTIDE SEQUENCE</scope>
    <source>
        <strain evidence="1">CHK195-11698</strain>
    </source>
</reference>
<dbReference type="AlphaFoldDB" id="A0A9D1L0P4"/>
<dbReference type="EMBL" id="DVMJ01000065">
    <property type="protein sequence ID" value="HIU13960.1"/>
    <property type="molecule type" value="Genomic_DNA"/>
</dbReference>
<proteinExistence type="predicted"/>
<gene>
    <name evidence="1" type="ORF">IAD15_07825</name>
</gene>
<comment type="caution">
    <text evidence="1">The sequence shown here is derived from an EMBL/GenBank/DDBJ whole genome shotgun (WGS) entry which is preliminary data.</text>
</comment>